<dbReference type="InterPro" id="IPR055730">
    <property type="entry name" value="P11_C"/>
</dbReference>
<evidence type="ECO:0000313" key="3">
    <source>
        <dbReference type="EMBL" id="QHU33037.1"/>
    </source>
</evidence>
<dbReference type="Pfam" id="PF23983">
    <property type="entry name" value="P11_C"/>
    <property type="match status" value="1"/>
</dbReference>
<protein>
    <recommendedName>
        <fullName evidence="2">Minor capsid protein P11 C-terminal conserved region domain-containing protein</fullName>
    </recommendedName>
</protein>
<name>A0A6C0LR33_9ZZZZ</name>
<accession>A0A6C0LR33</accession>
<feature type="domain" description="Minor capsid protein P11 C-terminal conserved region" evidence="2">
    <location>
        <begin position="173"/>
        <end position="255"/>
    </location>
</feature>
<keyword evidence="1" id="KW-1133">Transmembrane helix</keyword>
<feature type="transmembrane region" description="Helical" evidence="1">
    <location>
        <begin position="12"/>
        <end position="28"/>
    </location>
</feature>
<keyword evidence="1" id="KW-0472">Membrane</keyword>
<organism evidence="3">
    <name type="scientific">viral metagenome</name>
    <dbReference type="NCBI Taxonomy" id="1070528"/>
    <lineage>
        <taxon>unclassified sequences</taxon>
        <taxon>metagenomes</taxon>
        <taxon>organismal metagenomes</taxon>
    </lineage>
</organism>
<evidence type="ECO:0000259" key="2">
    <source>
        <dbReference type="Pfam" id="PF23983"/>
    </source>
</evidence>
<proteinExistence type="predicted"/>
<sequence>MLDKTGFNQNTLIFIFAIVLLIAVVYYLNSNNEQPIHNDGVIGSAAGESIVDYVDRSYGSKTSYVPSITNRPANPPLIDNRKYSDPSDSIVDDIIAQYTVEDRPMEGGTGSFAPADPMAGEHGVFDNYGKKKQLNMKKMELPYYEDEYDPRDFSYKKKRFSKRTPDDVKELFDINKMLPQEVEEDWFDVEPLLTTKKIKGTHLIHPKVHMGVNTVGNSLKNGTHDIRGDIANPKINVSPWLQSSIEPDTNIKGICNPI</sequence>
<reference evidence="3" key="1">
    <citation type="journal article" date="2020" name="Nature">
        <title>Giant virus diversity and host interactions through global metagenomics.</title>
        <authorList>
            <person name="Schulz F."/>
            <person name="Roux S."/>
            <person name="Paez-Espino D."/>
            <person name="Jungbluth S."/>
            <person name="Walsh D.A."/>
            <person name="Denef V.J."/>
            <person name="McMahon K.D."/>
            <person name="Konstantinidis K.T."/>
            <person name="Eloe-Fadrosh E.A."/>
            <person name="Kyrpides N.C."/>
            <person name="Woyke T."/>
        </authorList>
    </citation>
    <scope>NUCLEOTIDE SEQUENCE</scope>
    <source>
        <strain evidence="3">GVMAG-S-1014582-52</strain>
    </source>
</reference>
<keyword evidence="1" id="KW-0812">Transmembrane</keyword>
<dbReference type="AlphaFoldDB" id="A0A6C0LR33"/>
<dbReference type="EMBL" id="MN740556">
    <property type="protein sequence ID" value="QHU33037.1"/>
    <property type="molecule type" value="Genomic_DNA"/>
</dbReference>
<evidence type="ECO:0000256" key="1">
    <source>
        <dbReference type="SAM" id="Phobius"/>
    </source>
</evidence>